<feature type="chain" id="PRO_5020492818" evidence="1">
    <location>
        <begin position="22"/>
        <end position="114"/>
    </location>
</feature>
<name>A0A4R9KA25_9LEPT</name>
<reference evidence="2" key="1">
    <citation type="journal article" date="2019" name="PLoS Negl. Trop. Dis.">
        <title>Revisiting the worldwide diversity of Leptospira species in the environment.</title>
        <authorList>
            <person name="Vincent A.T."/>
            <person name="Schiettekatte O."/>
            <person name="Bourhy P."/>
            <person name="Veyrier F.J."/>
            <person name="Picardeau M."/>
        </authorList>
    </citation>
    <scope>NUCLEOTIDE SEQUENCE [LARGE SCALE GENOMIC DNA]</scope>
    <source>
        <strain evidence="2">201702455</strain>
    </source>
</reference>
<feature type="signal peptide" evidence="1">
    <location>
        <begin position="1"/>
        <end position="21"/>
    </location>
</feature>
<gene>
    <name evidence="2" type="ORF">EHQ64_08010</name>
</gene>
<dbReference type="AlphaFoldDB" id="A0A4R9KA25"/>
<evidence type="ECO:0000256" key="1">
    <source>
        <dbReference type="SAM" id="SignalP"/>
    </source>
</evidence>
<comment type="caution">
    <text evidence="2">The sequence shown here is derived from an EMBL/GenBank/DDBJ whole genome shotgun (WGS) entry which is preliminary data.</text>
</comment>
<dbReference type="Proteomes" id="UP000297762">
    <property type="component" value="Unassembled WGS sequence"/>
</dbReference>
<keyword evidence="1" id="KW-0732">Signal</keyword>
<sequence length="114" mass="13226">MFHNRFLIFLLVFGCSFSMFAEEPPKKKSFEKSKYVKPGKIVPNEYIFKLKSGVSPDRIRELTPGSSIVYLETITEDTYKVTYNSDPGMEFLRSISSKSGFVEYVQHNLIYKSF</sequence>
<keyword evidence="3" id="KW-1185">Reference proteome</keyword>
<protein>
    <submittedName>
        <fullName evidence="2">Uncharacterized protein</fullName>
    </submittedName>
</protein>
<accession>A0A4R9KA25</accession>
<dbReference type="OrthoDB" id="331601at2"/>
<dbReference type="EMBL" id="RQGF01000015">
    <property type="protein sequence ID" value="TGL62845.1"/>
    <property type="molecule type" value="Genomic_DNA"/>
</dbReference>
<dbReference type="RefSeq" id="WP_135648969.1">
    <property type="nucleotide sequence ID" value="NZ_RQGF01000015.1"/>
</dbReference>
<evidence type="ECO:0000313" key="2">
    <source>
        <dbReference type="EMBL" id="TGL62845.1"/>
    </source>
</evidence>
<proteinExistence type="predicted"/>
<evidence type="ECO:0000313" key="3">
    <source>
        <dbReference type="Proteomes" id="UP000297762"/>
    </source>
</evidence>
<organism evidence="2 3">
    <name type="scientific">Leptospira sarikeiensis</name>
    <dbReference type="NCBI Taxonomy" id="2484943"/>
    <lineage>
        <taxon>Bacteria</taxon>
        <taxon>Pseudomonadati</taxon>
        <taxon>Spirochaetota</taxon>
        <taxon>Spirochaetia</taxon>
        <taxon>Leptospirales</taxon>
        <taxon>Leptospiraceae</taxon>
        <taxon>Leptospira</taxon>
    </lineage>
</organism>